<dbReference type="InterPro" id="IPR011112">
    <property type="entry name" value="Rho-like_N"/>
</dbReference>
<dbReference type="Proteomes" id="UP000256873">
    <property type="component" value="Unassembled WGS sequence"/>
</dbReference>
<gene>
    <name evidence="2" type="ORF">DWQ54_12325</name>
</gene>
<protein>
    <submittedName>
        <fullName evidence="2">Rho termination factor</fullName>
    </submittedName>
</protein>
<feature type="domain" description="Rho termination factor-like N-terminal" evidence="1">
    <location>
        <begin position="195"/>
        <end position="235"/>
    </location>
</feature>
<dbReference type="Pfam" id="PF07498">
    <property type="entry name" value="Rho_N"/>
    <property type="match status" value="1"/>
</dbReference>
<evidence type="ECO:0000313" key="3">
    <source>
        <dbReference type="Proteomes" id="UP000256873"/>
    </source>
</evidence>
<evidence type="ECO:0000259" key="1">
    <source>
        <dbReference type="SMART" id="SM00959"/>
    </source>
</evidence>
<dbReference type="GO" id="GO:0006353">
    <property type="term" value="P:DNA-templated transcription termination"/>
    <property type="evidence" value="ECO:0007669"/>
    <property type="project" value="InterPro"/>
</dbReference>
<dbReference type="EMBL" id="QQWC01000003">
    <property type="protein sequence ID" value="REJ41716.1"/>
    <property type="molecule type" value="Genomic_DNA"/>
</dbReference>
<reference evidence="2 3" key="1">
    <citation type="submission" date="2017-10" db="EMBL/GenBank/DDBJ databases">
        <title>A large-scale comparative metagenomic study reveals the eutrophication-driven functional interactions in six Microcystis-epibionts communities.</title>
        <authorList>
            <person name="Li Q."/>
            <person name="Lin F."/>
        </authorList>
    </citation>
    <scope>NUCLEOTIDE SEQUENCE [LARGE SCALE GENOMIC DNA]</scope>
    <source>
        <strain evidence="2">TF09</strain>
    </source>
</reference>
<sequence length="235" mass="26228">MMEYTDIGTLKYLYLDEIEITNGTDADSFLIEVAAKLLQQTGGRNWLPVIVKELSEDRYEVIGNSFVYAVAERAGLERIWCIIADGTEDARNISRVLAREETPKLNLSTASREEIKSALQFLIEQPNSPLKTVKLATATARIDEAPRQFWKSLDSIVALKCGITKGKGLDLLKTVFYLTPESQQDAVIEEFSEETLKLKTVSELKTLAKEKGIVGLSKMKKAELVRILAQSEKGV</sequence>
<comment type="caution">
    <text evidence="2">The sequence shown here is derived from an EMBL/GenBank/DDBJ whole genome shotgun (WGS) entry which is preliminary data.</text>
</comment>
<organism evidence="2 3">
    <name type="scientific">Microcystis flos-aquae TF09</name>
    <dbReference type="NCBI Taxonomy" id="2060473"/>
    <lineage>
        <taxon>Bacteria</taxon>
        <taxon>Bacillati</taxon>
        <taxon>Cyanobacteriota</taxon>
        <taxon>Cyanophyceae</taxon>
        <taxon>Oscillatoriophycideae</taxon>
        <taxon>Chroococcales</taxon>
        <taxon>Microcystaceae</taxon>
        <taxon>Microcystis</taxon>
    </lineage>
</organism>
<proteinExistence type="predicted"/>
<accession>A0A3E0L2X3</accession>
<dbReference type="SMART" id="SM00959">
    <property type="entry name" value="Rho_N"/>
    <property type="match status" value="1"/>
</dbReference>
<dbReference type="AlphaFoldDB" id="A0A3E0L2X3"/>
<name>A0A3E0L2X3_9CHRO</name>
<dbReference type="Gene3D" id="1.10.720.10">
    <property type="match status" value="1"/>
</dbReference>
<evidence type="ECO:0000313" key="2">
    <source>
        <dbReference type="EMBL" id="REJ41716.1"/>
    </source>
</evidence>